<feature type="region of interest" description="Disordered" evidence="1">
    <location>
        <begin position="16"/>
        <end position="35"/>
    </location>
</feature>
<evidence type="ECO:0000256" key="1">
    <source>
        <dbReference type="SAM" id="MobiDB-lite"/>
    </source>
</evidence>
<protein>
    <submittedName>
        <fullName evidence="2">Uncharacterized protein</fullName>
    </submittedName>
</protein>
<feature type="region of interest" description="Disordered" evidence="1">
    <location>
        <begin position="75"/>
        <end position="95"/>
    </location>
</feature>
<sequence>MGSACCATSERRIEIEESNRKGMKGKNSLDDENVKNLDSEDDSILQDFKKTMAVRKEIQETSIQEYVKLNKNSRNQWSNSSSLRSSLKKRTGKKRNVQVRNFRKPMINVEFEVSSESEGSQKSFSIADMKMRKSQTQVKPDYSVDKSGYATQRVIPSKFTPKSSNIQQEGRKSLIFEESVKYKAILMQYEGEDSSEAIATYLNDKKSTSYLKIEKTNSNTSRVVNLADICHERSSDNESDPAYVSPQYDHEQEY</sequence>
<reference evidence="2" key="1">
    <citation type="submission" date="2023-07" db="EMBL/GenBank/DDBJ databases">
        <authorList>
            <consortium name="AG Swart"/>
            <person name="Singh M."/>
            <person name="Singh A."/>
            <person name="Seah K."/>
            <person name="Emmerich C."/>
        </authorList>
    </citation>
    <scope>NUCLEOTIDE SEQUENCE</scope>
    <source>
        <strain evidence="2">DP1</strain>
    </source>
</reference>
<dbReference type="AlphaFoldDB" id="A0AAD1XFG8"/>
<proteinExistence type="predicted"/>
<feature type="compositionally biased region" description="Low complexity" evidence="1">
    <location>
        <begin position="75"/>
        <end position="85"/>
    </location>
</feature>
<accession>A0AAD1XFG8</accession>
<evidence type="ECO:0000313" key="3">
    <source>
        <dbReference type="Proteomes" id="UP001295684"/>
    </source>
</evidence>
<feature type="compositionally biased region" description="Basic residues" evidence="1">
    <location>
        <begin position="86"/>
        <end position="95"/>
    </location>
</feature>
<evidence type="ECO:0000313" key="2">
    <source>
        <dbReference type="EMBL" id="CAI2369807.1"/>
    </source>
</evidence>
<keyword evidence="3" id="KW-1185">Reference proteome</keyword>
<dbReference type="EMBL" id="CAMPGE010010963">
    <property type="protein sequence ID" value="CAI2369807.1"/>
    <property type="molecule type" value="Genomic_DNA"/>
</dbReference>
<gene>
    <name evidence="2" type="ORF">ECRASSUSDP1_LOCUS11110</name>
</gene>
<organism evidence="2 3">
    <name type="scientific">Euplotes crassus</name>
    <dbReference type="NCBI Taxonomy" id="5936"/>
    <lineage>
        <taxon>Eukaryota</taxon>
        <taxon>Sar</taxon>
        <taxon>Alveolata</taxon>
        <taxon>Ciliophora</taxon>
        <taxon>Intramacronucleata</taxon>
        <taxon>Spirotrichea</taxon>
        <taxon>Hypotrichia</taxon>
        <taxon>Euplotida</taxon>
        <taxon>Euplotidae</taxon>
        <taxon>Moneuplotes</taxon>
    </lineage>
</organism>
<feature type="region of interest" description="Disordered" evidence="1">
    <location>
        <begin position="231"/>
        <end position="254"/>
    </location>
</feature>
<dbReference type="Proteomes" id="UP001295684">
    <property type="component" value="Unassembled WGS sequence"/>
</dbReference>
<name>A0AAD1XFG8_EUPCR</name>
<comment type="caution">
    <text evidence="2">The sequence shown here is derived from an EMBL/GenBank/DDBJ whole genome shotgun (WGS) entry which is preliminary data.</text>
</comment>